<feature type="compositionally biased region" description="Polar residues" evidence="1">
    <location>
        <begin position="244"/>
        <end position="258"/>
    </location>
</feature>
<sequence>MLEVQKERDDSVFVKNELLKKNASLESELVKEREIIRTWTNSGKTTQNILESGNWKKGLGYSDKNEAESYKQETIKIEKPRVVPVRFVAESKTDTPKQVNIGLMTQKQLKHKLKEVKKENRIKEPRKNRNGKVGINKSNNYMPVPNAPRKTCHNCGNPNHLASFCRKNKDINAMSPKSEVKTRNTRFRPENPCFHCGSLWHSIYTCKEYHSLYYNYYELKPSLKKKIDSPSSASVKKSVSTNSDINSDKSSAASVNKLNKNKGSKQVWVLKTNH</sequence>
<protein>
    <recommendedName>
        <fullName evidence="2">CCHC-type domain-containing protein</fullName>
    </recommendedName>
</protein>
<dbReference type="InterPro" id="IPR001878">
    <property type="entry name" value="Znf_CCHC"/>
</dbReference>
<dbReference type="Proteomes" id="UP000232688">
    <property type="component" value="Unassembled WGS sequence"/>
</dbReference>
<dbReference type="GO" id="GO:0003676">
    <property type="term" value="F:nucleic acid binding"/>
    <property type="evidence" value="ECO:0007669"/>
    <property type="project" value="InterPro"/>
</dbReference>
<comment type="caution">
    <text evidence="3">The sequence shown here is derived from an EMBL/GenBank/DDBJ whole genome shotgun (WGS) entry which is preliminary data.</text>
</comment>
<evidence type="ECO:0000259" key="2">
    <source>
        <dbReference type="SMART" id="SM00343"/>
    </source>
</evidence>
<proteinExistence type="predicted"/>
<reference evidence="3 4" key="2">
    <citation type="submission" date="2017-10" db="EMBL/GenBank/DDBJ databases">
        <title>Genome analyses suggest a sexual origin of heterokaryosis in a supposedly ancient asexual fungus.</title>
        <authorList>
            <person name="Corradi N."/>
            <person name="Sedzielewska K."/>
            <person name="Noel J."/>
            <person name="Charron P."/>
            <person name="Farinelli L."/>
            <person name="Marton T."/>
            <person name="Kruger M."/>
            <person name="Pelin A."/>
            <person name="Brachmann A."/>
            <person name="Corradi N."/>
        </authorList>
    </citation>
    <scope>NUCLEOTIDE SEQUENCE [LARGE SCALE GENOMIC DNA]</scope>
    <source>
        <strain evidence="3 4">A1</strain>
    </source>
</reference>
<feature type="domain" description="CCHC-type" evidence="2">
    <location>
        <begin position="192"/>
        <end position="208"/>
    </location>
</feature>
<dbReference type="Gene3D" id="4.10.60.10">
    <property type="entry name" value="Zinc finger, CCHC-type"/>
    <property type="match status" value="1"/>
</dbReference>
<reference evidence="3 4" key="1">
    <citation type="submission" date="2017-10" db="EMBL/GenBank/DDBJ databases">
        <title>Extensive intraspecific genome diversity in a model arbuscular mycorrhizal fungus.</title>
        <authorList>
            <person name="Chen E.C.H."/>
            <person name="Morin E."/>
            <person name="Baudet D."/>
            <person name="Noel J."/>
            <person name="Ndikumana S."/>
            <person name="Charron P."/>
            <person name="St-Onge C."/>
            <person name="Giorgi J."/>
            <person name="Grigoriev I.V."/>
            <person name="Roux C."/>
            <person name="Martin F.M."/>
            <person name="Corradi N."/>
        </authorList>
    </citation>
    <scope>NUCLEOTIDE SEQUENCE [LARGE SCALE GENOMIC DNA]</scope>
    <source>
        <strain evidence="3 4">A1</strain>
    </source>
</reference>
<evidence type="ECO:0000313" key="3">
    <source>
        <dbReference type="EMBL" id="PKC52453.1"/>
    </source>
</evidence>
<gene>
    <name evidence="3" type="ORF">RhiirA1_481463</name>
</gene>
<evidence type="ECO:0000313" key="4">
    <source>
        <dbReference type="Proteomes" id="UP000232688"/>
    </source>
</evidence>
<accession>A0A2N0QN26</accession>
<dbReference type="SMART" id="SM00343">
    <property type="entry name" value="ZnF_C2HC"/>
    <property type="match status" value="2"/>
</dbReference>
<feature type="region of interest" description="Disordered" evidence="1">
    <location>
        <begin position="227"/>
        <end position="259"/>
    </location>
</feature>
<dbReference type="VEuPathDB" id="FungiDB:RhiirA1_481463"/>
<evidence type="ECO:0000256" key="1">
    <source>
        <dbReference type="SAM" id="MobiDB-lite"/>
    </source>
</evidence>
<name>A0A2N0QN26_9GLOM</name>
<dbReference type="AlphaFoldDB" id="A0A2N0QN26"/>
<dbReference type="GO" id="GO:0008270">
    <property type="term" value="F:zinc ion binding"/>
    <property type="evidence" value="ECO:0007669"/>
    <property type="project" value="InterPro"/>
</dbReference>
<dbReference type="EMBL" id="LLXH01005739">
    <property type="protein sequence ID" value="PKC52453.1"/>
    <property type="molecule type" value="Genomic_DNA"/>
</dbReference>
<feature type="domain" description="CCHC-type" evidence="2">
    <location>
        <begin position="151"/>
        <end position="167"/>
    </location>
</feature>
<feature type="compositionally biased region" description="Low complexity" evidence="1">
    <location>
        <begin position="229"/>
        <end position="243"/>
    </location>
</feature>
<organism evidence="3 4">
    <name type="scientific">Rhizophagus irregularis</name>
    <dbReference type="NCBI Taxonomy" id="588596"/>
    <lineage>
        <taxon>Eukaryota</taxon>
        <taxon>Fungi</taxon>
        <taxon>Fungi incertae sedis</taxon>
        <taxon>Mucoromycota</taxon>
        <taxon>Glomeromycotina</taxon>
        <taxon>Glomeromycetes</taxon>
        <taxon>Glomerales</taxon>
        <taxon>Glomeraceae</taxon>
        <taxon>Rhizophagus</taxon>
    </lineage>
</organism>